<dbReference type="AlphaFoldDB" id="A0A382ANK6"/>
<protein>
    <submittedName>
        <fullName evidence="1">Uncharacterized protein</fullName>
    </submittedName>
</protein>
<proteinExistence type="predicted"/>
<reference evidence="1" key="1">
    <citation type="submission" date="2018-05" db="EMBL/GenBank/DDBJ databases">
        <authorList>
            <person name="Lanie J.A."/>
            <person name="Ng W.-L."/>
            <person name="Kazmierczak K.M."/>
            <person name="Andrzejewski T.M."/>
            <person name="Davidsen T.M."/>
            <person name="Wayne K.J."/>
            <person name="Tettelin H."/>
            <person name="Glass J.I."/>
            <person name="Rusch D."/>
            <person name="Podicherti R."/>
            <person name="Tsui H.-C.T."/>
            <person name="Winkler M.E."/>
        </authorList>
    </citation>
    <scope>NUCLEOTIDE SEQUENCE</scope>
</reference>
<name>A0A382ANK6_9ZZZZ</name>
<accession>A0A382ANK6</accession>
<evidence type="ECO:0000313" key="1">
    <source>
        <dbReference type="EMBL" id="SVB03046.1"/>
    </source>
</evidence>
<dbReference type="EMBL" id="UINC01026140">
    <property type="protein sequence ID" value="SVB03046.1"/>
    <property type="molecule type" value="Genomic_DNA"/>
</dbReference>
<sequence length="485" mass="55503">MKIITLCFCFIFVFSWAQGPEKASVGQKNAITTLAGQKGLDSEALNSLVMQRYNLNLYEISKEQAAELITEFQSPNSTLNTQNKQNNTSQSLVLAEILEVGMAKKFHLRDGNIIHGSITEIIDGECKITTKEGILTIPMTDILEETVDLTKHDEARYKGPLLKEDRTSIVLRSNYGDVNINKKDIKKMDRYHGGKLIPWVENKKEFYQGEAQLTSVFLDPTAFPLDANTFYISGLSIGYGFTDRFMVTTQFGSNFNGDLNLNPKMRFLHKKTSDRESAMTWGLGFHRAYPIQKVVSKYSHAWKFGGTEITLNDSSEFSLGNLGDYVSDQETNVLVEAYLVYSSRRENPTGRGKVGYSVGVKTSNMFYLIEDSYANGNETIEFDKDNWQFKVPFRAWISFEYDLQKKLKFVGSMWADNSSRTLDFEEVVEDYFGDEGESFSLDSMSGKYSMFDFDFGFLYAINNNFRLGVHFQQPYIDIYWEFFEF</sequence>
<organism evidence="1">
    <name type="scientific">marine metagenome</name>
    <dbReference type="NCBI Taxonomy" id="408172"/>
    <lineage>
        <taxon>unclassified sequences</taxon>
        <taxon>metagenomes</taxon>
        <taxon>ecological metagenomes</taxon>
    </lineage>
</organism>
<gene>
    <name evidence="1" type="ORF">METZ01_LOCUS155900</name>
</gene>